<dbReference type="AlphaFoldDB" id="A0A067BEC9"/>
<feature type="region of interest" description="Disordered" evidence="1">
    <location>
        <begin position="48"/>
        <end position="70"/>
    </location>
</feature>
<evidence type="ECO:0000256" key="1">
    <source>
        <dbReference type="SAM" id="MobiDB-lite"/>
    </source>
</evidence>
<dbReference type="EMBL" id="KK583977">
    <property type="protein sequence ID" value="KDO16689.1"/>
    <property type="molecule type" value="Genomic_DNA"/>
</dbReference>
<proteinExistence type="predicted"/>
<keyword evidence="3" id="KW-1185">Reference proteome</keyword>
<dbReference type="GeneID" id="24139335"/>
<dbReference type="RefSeq" id="XP_012212600.1">
    <property type="nucleotide sequence ID" value="XM_012357210.1"/>
</dbReference>
<dbReference type="KEGG" id="spar:SPRG_17805"/>
<evidence type="ECO:0000313" key="2">
    <source>
        <dbReference type="EMBL" id="KDO16689.1"/>
    </source>
</evidence>
<dbReference type="OMA" id="HSELQMH"/>
<name>A0A067BEC9_SAPPC</name>
<accession>A0A067BEC9</accession>
<dbReference type="VEuPathDB" id="FungiDB:SPRG_17805"/>
<evidence type="ECO:0000313" key="3">
    <source>
        <dbReference type="Proteomes" id="UP000030745"/>
    </source>
</evidence>
<organism evidence="2 3">
    <name type="scientific">Saprolegnia parasitica (strain CBS 223.65)</name>
    <dbReference type="NCBI Taxonomy" id="695850"/>
    <lineage>
        <taxon>Eukaryota</taxon>
        <taxon>Sar</taxon>
        <taxon>Stramenopiles</taxon>
        <taxon>Oomycota</taxon>
        <taxon>Saprolegniomycetes</taxon>
        <taxon>Saprolegniales</taxon>
        <taxon>Saprolegniaceae</taxon>
        <taxon>Saprolegnia</taxon>
    </lineage>
</organism>
<dbReference type="OrthoDB" id="103393at2759"/>
<dbReference type="Proteomes" id="UP000030745">
    <property type="component" value="Unassembled WGS sequence"/>
</dbReference>
<protein>
    <submittedName>
        <fullName evidence="2">Uncharacterized protein</fullName>
    </submittedName>
</protein>
<gene>
    <name evidence="2" type="ORF">SPRG_17805</name>
</gene>
<reference evidence="2 3" key="1">
    <citation type="journal article" date="2013" name="PLoS Genet.">
        <title>Distinctive expansion of potential virulence genes in the genome of the oomycete fish pathogen Saprolegnia parasitica.</title>
        <authorList>
            <person name="Jiang R.H."/>
            <person name="de Bruijn I."/>
            <person name="Haas B.J."/>
            <person name="Belmonte R."/>
            <person name="Lobach L."/>
            <person name="Christie J."/>
            <person name="van den Ackerveken G."/>
            <person name="Bottin A."/>
            <person name="Bulone V."/>
            <person name="Diaz-Moreno S.M."/>
            <person name="Dumas B."/>
            <person name="Fan L."/>
            <person name="Gaulin E."/>
            <person name="Govers F."/>
            <person name="Grenville-Briggs L.J."/>
            <person name="Horner N.R."/>
            <person name="Levin J.Z."/>
            <person name="Mammella M."/>
            <person name="Meijer H.J."/>
            <person name="Morris P."/>
            <person name="Nusbaum C."/>
            <person name="Oome S."/>
            <person name="Phillips A.J."/>
            <person name="van Rooyen D."/>
            <person name="Rzeszutek E."/>
            <person name="Saraiva M."/>
            <person name="Secombes C.J."/>
            <person name="Seidl M.F."/>
            <person name="Snel B."/>
            <person name="Stassen J.H."/>
            <person name="Sykes S."/>
            <person name="Tripathy S."/>
            <person name="van den Berg H."/>
            <person name="Vega-Arreguin J.C."/>
            <person name="Wawra S."/>
            <person name="Young S.K."/>
            <person name="Zeng Q."/>
            <person name="Dieguez-Uribeondo J."/>
            <person name="Russ C."/>
            <person name="Tyler B.M."/>
            <person name="van West P."/>
        </authorList>
    </citation>
    <scope>NUCLEOTIDE SEQUENCE [LARGE SCALE GENOMIC DNA]</scope>
    <source>
        <strain evidence="2 3">CBS 223.65</strain>
    </source>
</reference>
<sequence>MESAAYSEVYRLKSNHSELQMHKRTLERQLEIKKDQLKELQRAIAACEAATDDASPRKRSSAKQRLVMTT</sequence>